<dbReference type="AlphaFoldDB" id="A0A3B1CSB3"/>
<reference evidence="1" key="1">
    <citation type="submission" date="2018-06" db="EMBL/GenBank/DDBJ databases">
        <authorList>
            <person name="Zhirakovskaya E."/>
        </authorList>
    </citation>
    <scope>NUCLEOTIDE SEQUENCE</scope>
</reference>
<dbReference type="SUPFAM" id="SSF56935">
    <property type="entry name" value="Porins"/>
    <property type="match status" value="1"/>
</dbReference>
<gene>
    <name evidence="1" type="ORF">MNBD_NITROSPINAE02-1136</name>
</gene>
<dbReference type="EMBL" id="UOGE01000070">
    <property type="protein sequence ID" value="VAX21935.1"/>
    <property type="molecule type" value="Genomic_DNA"/>
</dbReference>
<dbReference type="Gene3D" id="2.40.160.10">
    <property type="entry name" value="Porin"/>
    <property type="match status" value="1"/>
</dbReference>
<name>A0A3B1CSB3_9ZZZZ</name>
<protein>
    <recommendedName>
        <fullName evidence="2">Cytochrome c domain-containing protein</fullName>
    </recommendedName>
</protein>
<organism evidence="1">
    <name type="scientific">hydrothermal vent metagenome</name>
    <dbReference type="NCBI Taxonomy" id="652676"/>
    <lineage>
        <taxon>unclassified sequences</taxon>
        <taxon>metagenomes</taxon>
        <taxon>ecological metagenomes</taxon>
    </lineage>
</organism>
<sequence length="477" mass="53906">MKKRLILYLFILIPISGFVNFLLADVAEAIPAFARKYNVTCTVCHTKPPRLNPFGEAFHMAGYQIPMTESGEILKKRKVGRVNLEKELLNIFAMRFTGNFVDWVQAEENESELNLNFPQVAELYFAGTFTKDISYFLSFEHEASEIEGEGDEYRQGPRFGLSREAFLMFNLDRQVKKLFGGGDDGHKMDHGGEGGVMSHGPMIMIGKIDPSTNFSYSTNRQFMEPITGQVDEGKIRRFTLQPFAFSSKFYGMRTGKGDLVEVTKPSLYNTTGDMGADFHGMVGPFLFEVGIMQGLQAGFQDTNMNKDYYFVGRYNFGSKDYLSGSFSALYYTGNDTGTVKNASDSSKATLIDWVRYGFGFNVKYKLFDIYGAFMWDKIDDLPEATLEVFDDSASGFTIEADYIATNELLLSVRYDRLDSGGFLAEKEDGEVVSLQARYYVRDNFALYLRDSYNLKSETVNPLNSYKNAATFGVDFDF</sequence>
<dbReference type="InterPro" id="IPR023614">
    <property type="entry name" value="Porin_dom_sf"/>
</dbReference>
<evidence type="ECO:0000313" key="1">
    <source>
        <dbReference type="EMBL" id="VAX21935.1"/>
    </source>
</evidence>
<proteinExistence type="predicted"/>
<accession>A0A3B1CSB3</accession>
<evidence type="ECO:0008006" key="2">
    <source>
        <dbReference type="Google" id="ProtNLM"/>
    </source>
</evidence>